<protein>
    <recommendedName>
        <fullName evidence="4">DUF1772 domain-containing protein</fullName>
    </recommendedName>
</protein>
<feature type="transmembrane region" description="Helical" evidence="1">
    <location>
        <begin position="6"/>
        <end position="28"/>
    </location>
</feature>
<keyword evidence="3" id="KW-1185">Reference proteome</keyword>
<evidence type="ECO:0000256" key="1">
    <source>
        <dbReference type="SAM" id="Phobius"/>
    </source>
</evidence>
<evidence type="ECO:0008006" key="4">
    <source>
        <dbReference type="Google" id="ProtNLM"/>
    </source>
</evidence>
<feature type="transmembrane region" description="Helical" evidence="1">
    <location>
        <begin position="135"/>
        <end position="152"/>
    </location>
</feature>
<sequence length="153" mass="16791">MEILIVGAITGAGVVTGLLFAFSNFAMQALATMPNEQGMRAMQRINEKIINPIFVAFFLGTPLLCAVVGVDALMNLESERSGLLLCGAILYLVGPFAITMLFNVPLNNRLAEASLSEADVVWPDYQWRWQRWNHTRTYVGIVSIVLLAFGLIG</sequence>
<dbReference type="Proteomes" id="UP000317238">
    <property type="component" value="Unassembled WGS sequence"/>
</dbReference>
<dbReference type="AlphaFoldDB" id="A0A5C5XS52"/>
<feature type="transmembrane region" description="Helical" evidence="1">
    <location>
        <begin position="82"/>
        <end position="102"/>
    </location>
</feature>
<evidence type="ECO:0000313" key="3">
    <source>
        <dbReference type="Proteomes" id="UP000317238"/>
    </source>
</evidence>
<keyword evidence="1" id="KW-0472">Membrane</keyword>
<dbReference type="Pfam" id="PF08592">
    <property type="entry name" value="Anthrone_oxy"/>
    <property type="match status" value="1"/>
</dbReference>
<dbReference type="RefSeq" id="WP_146440950.1">
    <property type="nucleotide sequence ID" value="NZ_SJPL01000002.1"/>
</dbReference>
<keyword evidence="1" id="KW-1133">Transmembrane helix</keyword>
<comment type="caution">
    <text evidence="2">The sequence shown here is derived from an EMBL/GenBank/DDBJ whole genome shotgun (WGS) entry which is preliminary data.</text>
</comment>
<dbReference type="InterPro" id="IPR013901">
    <property type="entry name" value="Anthrone_oxy"/>
</dbReference>
<dbReference type="OrthoDB" id="428263at2"/>
<keyword evidence="1" id="KW-0812">Transmembrane</keyword>
<reference evidence="2 3" key="1">
    <citation type="submission" date="2019-02" db="EMBL/GenBank/DDBJ databases">
        <title>Deep-cultivation of Planctomycetes and their phenomic and genomic characterization uncovers novel biology.</title>
        <authorList>
            <person name="Wiegand S."/>
            <person name="Jogler M."/>
            <person name="Boedeker C."/>
            <person name="Pinto D."/>
            <person name="Vollmers J."/>
            <person name="Rivas-Marin E."/>
            <person name="Kohn T."/>
            <person name="Peeters S.H."/>
            <person name="Heuer A."/>
            <person name="Rast P."/>
            <person name="Oberbeckmann S."/>
            <person name="Bunk B."/>
            <person name="Jeske O."/>
            <person name="Meyerdierks A."/>
            <person name="Storesund J.E."/>
            <person name="Kallscheuer N."/>
            <person name="Luecker S."/>
            <person name="Lage O.M."/>
            <person name="Pohl T."/>
            <person name="Merkel B.J."/>
            <person name="Hornburger P."/>
            <person name="Mueller R.-W."/>
            <person name="Bruemmer F."/>
            <person name="Labrenz M."/>
            <person name="Spormann A.M."/>
            <person name="Op Den Camp H."/>
            <person name="Overmann J."/>
            <person name="Amann R."/>
            <person name="Jetten M.S.M."/>
            <person name="Mascher T."/>
            <person name="Medema M.H."/>
            <person name="Devos D.P."/>
            <person name="Kaster A.-K."/>
            <person name="Ovreas L."/>
            <person name="Rohde M."/>
            <person name="Galperin M.Y."/>
            <person name="Jogler C."/>
        </authorList>
    </citation>
    <scope>NUCLEOTIDE SEQUENCE [LARGE SCALE GENOMIC DNA]</scope>
    <source>
        <strain evidence="2 3">Pan14r</strain>
    </source>
</reference>
<organism evidence="2 3">
    <name type="scientific">Crateriforma conspicua</name>
    <dbReference type="NCBI Taxonomy" id="2527996"/>
    <lineage>
        <taxon>Bacteria</taxon>
        <taxon>Pseudomonadati</taxon>
        <taxon>Planctomycetota</taxon>
        <taxon>Planctomycetia</taxon>
        <taxon>Planctomycetales</taxon>
        <taxon>Planctomycetaceae</taxon>
        <taxon>Crateriforma</taxon>
    </lineage>
</organism>
<proteinExistence type="predicted"/>
<evidence type="ECO:0000313" key="2">
    <source>
        <dbReference type="EMBL" id="TWT65690.1"/>
    </source>
</evidence>
<dbReference type="EMBL" id="SJPL01000002">
    <property type="protein sequence ID" value="TWT65690.1"/>
    <property type="molecule type" value="Genomic_DNA"/>
</dbReference>
<name>A0A5C5XS52_9PLAN</name>
<feature type="transmembrane region" description="Helical" evidence="1">
    <location>
        <begin position="49"/>
        <end position="70"/>
    </location>
</feature>
<accession>A0A5C5XS52</accession>
<gene>
    <name evidence="2" type="ORF">Pan14r_52390</name>
</gene>